<accession>A0A4R3YHS3</accession>
<protein>
    <submittedName>
        <fullName evidence="1">Type III secretion system (T3SS) negative regulator GrlR</fullName>
    </submittedName>
</protein>
<dbReference type="AlphaFoldDB" id="A0A4R3YHS3"/>
<evidence type="ECO:0000313" key="1">
    <source>
        <dbReference type="EMBL" id="TCV91720.1"/>
    </source>
</evidence>
<dbReference type="RefSeq" id="WP_131867734.1">
    <property type="nucleotide sequence ID" value="NZ_SMCR01000015.1"/>
</dbReference>
<organism evidence="1 2">
    <name type="scientific">Biostraticola tofi</name>
    <dbReference type="NCBI Taxonomy" id="466109"/>
    <lineage>
        <taxon>Bacteria</taxon>
        <taxon>Pseudomonadati</taxon>
        <taxon>Pseudomonadota</taxon>
        <taxon>Gammaproteobacteria</taxon>
        <taxon>Enterobacterales</taxon>
        <taxon>Bruguierivoracaceae</taxon>
        <taxon>Biostraticola</taxon>
    </lineage>
</organism>
<dbReference type="EMBL" id="SMCR01000015">
    <property type="protein sequence ID" value="TCV91720.1"/>
    <property type="molecule type" value="Genomic_DNA"/>
</dbReference>
<reference evidence="1 2" key="1">
    <citation type="submission" date="2019-03" db="EMBL/GenBank/DDBJ databases">
        <title>Genomic Encyclopedia of Type Strains, Phase IV (KMG-IV): sequencing the most valuable type-strain genomes for metagenomic binning, comparative biology and taxonomic classification.</title>
        <authorList>
            <person name="Goeker M."/>
        </authorList>
    </citation>
    <scope>NUCLEOTIDE SEQUENCE [LARGE SCALE GENOMIC DNA]</scope>
    <source>
        <strain evidence="1 2">DSM 19580</strain>
    </source>
</reference>
<comment type="caution">
    <text evidence="1">The sequence shown here is derived from an EMBL/GenBank/DDBJ whole genome shotgun (WGS) entry which is preliminary data.</text>
</comment>
<dbReference type="Proteomes" id="UP000295719">
    <property type="component" value="Unassembled WGS sequence"/>
</dbReference>
<evidence type="ECO:0000313" key="2">
    <source>
        <dbReference type="Proteomes" id="UP000295719"/>
    </source>
</evidence>
<dbReference type="Gene3D" id="2.40.128.380">
    <property type="entry name" value="T3SS negative regulator GrlR"/>
    <property type="match status" value="1"/>
</dbReference>
<proteinExistence type="predicted"/>
<name>A0A4R3YHS3_9GAMM</name>
<dbReference type="InterPro" id="IPR043019">
    <property type="entry name" value="GrlR_sf"/>
</dbReference>
<gene>
    <name evidence="1" type="ORF">EDC52_11542</name>
</gene>
<sequence>MKNGLYAVNFRSNNQDYGSGIVSVNNDAVNGGDFGFYYQGKFSGNQIKLSVRQFNSNAQSVFGPLNNFHLILSISDEGNNGYLLEGHVAENASFRLQVTAKKVADLTC</sequence>
<keyword evidence="2" id="KW-1185">Reference proteome</keyword>
<dbReference type="OrthoDB" id="7856226at2"/>